<dbReference type="Proteomes" id="UP001206925">
    <property type="component" value="Unassembled WGS sequence"/>
</dbReference>
<gene>
    <name evidence="4" type="ORF">M8C21_015107</name>
</gene>
<proteinExistence type="inferred from homology"/>
<evidence type="ECO:0000256" key="1">
    <source>
        <dbReference type="ARBA" id="ARBA00009875"/>
    </source>
</evidence>
<evidence type="ECO:0000256" key="3">
    <source>
        <dbReference type="ARBA" id="ARBA00023274"/>
    </source>
</evidence>
<comment type="similarity">
    <text evidence="1">Belongs to the eukaryotic ribosomal protein eL34 family.</text>
</comment>
<protein>
    <recommendedName>
        <fullName evidence="6">60S ribosomal protein L34</fullName>
    </recommendedName>
</protein>
<dbReference type="InterPro" id="IPR038562">
    <property type="entry name" value="Ribosomal_eL34_C_sf"/>
</dbReference>
<dbReference type="GO" id="GO:0005840">
    <property type="term" value="C:ribosome"/>
    <property type="evidence" value="ECO:0007669"/>
    <property type="project" value="UniProtKB-KW"/>
</dbReference>
<name>A0AAD5CQH8_AMBAR</name>
<evidence type="ECO:0000313" key="4">
    <source>
        <dbReference type="EMBL" id="KAI7745410.1"/>
    </source>
</evidence>
<dbReference type="GO" id="GO:0006412">
    <property type="term" value="P:translation"/>
    <property type="evidence" value="ECO:0007669"/>
    <property type="project" value="InterPro"/>
</dbReference>
<keyword evidence="2" id="KW-0689">Ribosomal protein</keyword>
<dbReference type="EMBL" id="JAMZMK010007257">
    <property type="protein sequence ID" value="KAI7745410.1"/>
    <property type="molecule type" value="Genomic_DNA"/>
</dbReference>
<comment type="caution">
    <text evidence="4">The sequence shown here is derived from an EMBL/GenBank/DDBJ whole genome shotgun (WGS) entry which is preliminary data.</text>
</comment>
<evidence type="ECO:0000313" key="5">
    <source>
        <dbReference type="Proteomes" id="UP001206925"/>
    </source>
</evidence>
<keyword evidence="5" id="KW-1185">Reference proteome</keyword>
<dbReference type="Gene3D" id="6.20.340.10">
    <property type="match status" value="1"/>
</dbReference>
<dbReference type="AlphaFoldDB" id="A0AAD5CQH8"/>
<keyword evidence="3" id="KW-0687">Ribonucleoprotein</keyword>
<organism evidence="4 5">
    <name type="scientific">Ambrosia artemisiifolia</name>
    <name type="common">Common ragweed</name>
    <dbReference type="NCBI Taxonomy" id="4212"/>
    <lineage>
        <taxon>Eukaryota</taxon>
        <taxon>Viridiplantae</taxon>
        <taxon>Streptophyta</taxon>
        <taxon>Embryophyta</taxon>
        <taxon>Tracheophyta</taxon>
        <taxon>Spermatophyta</taxon>
        <taxon>Magnoliopsida</taxon>
        <taxon>eudicotyledons</taxon>
        <taxon>Gunneridae</taxon>
        <taxon>Pentapetalae</taxon>
        <taxon>asterids</taxon>
        <taxon>campanulids</taxon>
        <taxon>Asterales</taxon>
        <taxon>Asteraceae</taxon>
        <taxon>Asteroideae</taxon>
        <taxon>Heliantheae alliance</taxon>
        <taxon>Heliantheae</taxon>
        <taxon>Ambrosia</taxon>
    </lineage>
</organism>
<dbReference type="GO" id="GO:0003735">
    <property type="term" value="F:structural constituent of ribosome"/>
    <property type="evidence" value="ECO:0007669"/>
    <property type="project" value="InterPro"/>
</dbReference>
<evidence type="ECO:0000256" key="2">
    <source>
        <dbReference type="ARBA" id="ARBA00022980"/>
    </source>
</evidence>
<dbReference type="PANTHER" id="PTHR10759">
    <property type="entry name" value="60S RIBOSOMAL PROTEIN L34"/>
    <property type="match status" value="1"/>
</dbReference>
<dbReference type="GO" id="GO:1990904">
    <property type="term" value="C:ribonucleoprotein complex"/>
    <property type="evidence" value="ECO:0007669"/>
    <property type="project" value="UniProtKB-KW"/>
</dbReference>
<reference evidence="4" key="1">
    <citation type="submission" date="2022-06" db="EMBL/GenBank/DDBJ databases">
        <title>Uncovering the hologenomic basis of an extraordinary plant invasion.</title>
        <authorList>
            <person name="Bieker V.C."/>
            <person name="Martin M.D."/>
            <person name="Gilbert T."/>
            <person name="Hodgins K."/>
            <person name="Battlay P."/>
            <person name="Petersen B."/>
            <person name="Wilson J."/>
        </authorList>
    </citation>
    <scope>NUCLEOTIDE SEQUENCE</scope>
    <source>
        <strain evidence="4">AA19_3_7</strain>
        <tissue evidence="4">Leaf</tissue>
    </source>
</reference>
<accession>A0AAD5CQH8</accession>
<sequence length="68" mass="8067">MHIPHLRSVEYRRSRLSRNRRTVNHVYGGVLAFPGFYGERIIRVFLVEEQKIMKKVLKIQKAKKKTAS</sequence>
<evidence type="ECO:0008006" key="6">
    <source>
        <dbReference type="Google" id="ProtNLM"/>
    </source>
</evidence>
<dbReference type="InterPro" id="IPR008195">
    <property type="entry name" value="Ribosomal_eL34"/>
</dbReference>